<feature type="region of interest" description="Disordered" evidence="5">
    <location>
        <begin position="425"/>
        <end position="454"/>
    </location>
</feature>
<dbReference type="Pfam" id="PF00569">
    <property type="entry name" value="ZZ"/>
    <property type="match status" value="1"/>
</dbReference>
<organism evidence="8 9">
    <name type="scientific">Coffea canephora</name>
    <name type="common">Robusta coffee</name>
    <dbReference type="NCBI Taxonomy" id="49390"/>
    <lineage>
        <taxon>Eukaryota</taxon>
        <taxon>Viridiplantae</taxon>
        <taxon>Streptophyta</taxon>
        <taxon>Embryophyta</taxon>
        <taxon>Tracheophyta</taxon>
        <taxon>Spermatophyta</taxon>
        <taxon>Magnoliopsida</taxon>
        <taxon>eudicotyledons</taxon>
        <taxon>Gunneridae</taxon>
        <taxon>Pentapetalae</taxon>
        <taxon>asterids</taxon>
        <taxon>lamiids</taxon>
        <taxon>Gentianales</taxon>
        <taxon>Rubiaceae</taxon>
        <taxon>Ixoroideae</taxon>
        <taxon>Gardenieae complex</taxon>
        <taxon>Bertiereae - Coffeeae clade</taxon>
        <taxon>Coffeeae</taxon>
        <taxon>Coffea</taxon>
    </lineage>
</organism>
<feature type="domain" description="RING-type" evidence="6">
    <location>
        <begin position="31"/>
        <end position="71"/>
    </location>
</feature>
<feature type="region of interest" description="Disordered" evidence="5">
    <location>
        <begin position="126"/>
        <end position="152"/>
    </location>
</feature>
<evidence type="ECO:0000256" key="1">
    <source>
        <dbReference type="ARBA" id="ARBA00022723"/>
    </source>
</evidence>
<dbReference type="InterPro" id="IPR043145">
    <property type="entry name" value="Znf_ZZ_sf"/>
</dbReference>
<dbReference type="OMA" id="HPRGFPK"/>
<feature type="compositionally biased region" description="Polar residues" evidence="5">
    <location>
        <begin position="435"/>
        <end position="444"/>
    </location>
</feature>
<dbReference type="GO" id="GO:0043161">
    <property type="term" value="P:proteasome-mediated ubiquitin-dependent protein catabolic process"/>
    <property type="evidence" value="ECO:0007669"/>
    <property type="project" value="TreeGrafter"/>
</dbReference>
<dbReference type="SUPFAM" id="SSF57850">
    <property type="entry name" value="RING/U-box"/>
    <property type="match status" value="3"/>
</dbReference>
<dbReference type="InterPro" id="IPR017907">
    <property type="entry name" value="Znf_RING_CS"/>
</dbReference>
<feature type="domain" description="RING-type" evidence="6">
    <location>
        <begin position="214"/>
        <end position="252"/>
    </location>
</feature>
<dbReference type="OrthoDB" id="6270329at2759"/>
<evidence type="ECO:0000256" key="4">
    <source>
        <dbReference type="PROSITE-ProRule" id="PRU00228"/>
    </source>
</evidence>
<evidence type="ECO:0000256" key="3">
    <source>
        <dbReference type="ARBA" id="ARBA00022833"/>
    </source>
</evidence>
<evidence type="ECO:0000259" key="6">
    <source>
        <dbReference type="PROSITE" id="PS50089"/>
    </source>
</evidence>
<evidence type="ECO:0000256" key="5">
    <source>
        <dbReference type="SAM" id="MobiDB-lite"/>
    </source>
</evidence>
<sequence length="454" mass="50991">MEISDKVKKLLEDGLDDHDDSSEKISESFICCICLELLYKPVVLACGHISCFWCVHKSMSGLRESHCPLCRHPYHHFPTICQMLHFLLFKMYPVAYQRREIQIREYEKEQDCFSPQFNGPVRVPQTEQELNHTDSSQRSEISSLDLSKDPSCSGNSKVMFNMEQPESGLIDQENLKMAVGDIEATSSIVDRGDKLHQGIANGTRQPISVDDVLCTLCYQLLYRPVVLNCGHAYCESCIVTQTNETVKCQKCESRHRGQTPKVCLEFDNFLEEQFPADYALRSIIQLKQSCSQRESLSTCSSEPAKENSDLLTSSGENAFSWWGDHKVHIGAGCDSCGIYPIIGDRYRCKDCTELIGYDLCGDCYGTCSKLPGRFNQQHTPEHKFEVMRPNSMRNIMLRVLRGQLGDGSAGPNAISDVSGNSESVVLALSDDAQETAESGFSTPNETEEDQNNHQ</sequence>
<dbReference type="InParanoid" id="A0A068U6D2"/>
<dbReference type="InterPro" id="IPR027370">
    <property type="entry name" value="Znf-RING_euk"/>
</dbReference>
<reference evidence="9" key="1">
    <citation type="journal article" date="2014" name="Science">
        <title>The coffee genome provides insight into the convergent evolution of caffeine biosynthesis.</title>
        <authorList>
            <person name="Denoeud F."/>
            <person name="Carretero-Paulet L."/>
            <person name="Dereeper A."/>
            <person name="Droc G."/>
            <person name="Guyot R."/>
            <person name="Pietrella M."/>
            <person name="Zheng C."/>
            <person name="Alberti A."/>
            <person name="Anthony F."/>
            <person name="Aprea G."/>
            <person name="Aury J.M."/>
            <person name="Bento P."/>
            <person name="Bernard M."/>
            <person name="Bocs S."/>
            <person name="Campa C."/>
            <person name="Cenci A."/>
            <person name="Combes M.C."/>
            <person name="Crouzillat D."/>
            <person name="Da Silva C."/>
            <person name="Daddiego L."/>
            <person name="De Bellis F."/>
            <person name="Dussert S."/>
            <person name="Garsmeur O."/>
            <person name="Gayraud T."/>
            <person name="Guignon V."/>
            <person name="Jahn K."/>
            <person name="Jamilloux V."/>
            <person name="Joet T."/>
            <person name="Labadie K."/>
            <person name="Lan T."/>
            <person name="Leclercq J."/>
            <person name="Lepelley M."/>
            <person name="Leroy T."/>
            <person name="Li L.T."/>
            <person name="Librado P."/>
            <person name="Lopez L."/>
            <person name="Munoz A."/>
            <person name="Noel B."/>
            <person name="Pallavicini A."/>
            <person name="Perrotta G."/>
            <person name="Poncet V."/>
            <person name="Pot D."/>
            <person name="Priyono X."/>
            <person name="Rigoreau M."/>
            <person name="Rouard M."/>
            <person name="Rozas J."/>
            <person name="Tranchant-Dubreuil C."/>
            <person name="VanBuren R."/>
            <person name="Zhang Q."/>
            <person name="Andrade A.C."/>
            <person name="Argout X."/>
            <person name="Bertrand B."/>
            <person name="de Kochko A."/>
            <person name="Graziosi G."/>
            <person name="Henry R.J."/>
            <person name="Jayarama X."/>
            <person name="Ming R."/>
            <person name="Nagai C."/>
            <person name="Rounsley S."/>
            <person name="Sankoff D."/>
            <person name="Giuliano G."/>
            <person name="Albert V.A."/>
            <person name="Wincker P."/>
            <person name="Lashermes P."/>
        </authorList>
    </citation>
    <scope>NUCLEOTIDE SEQUENCE [LARGE SCALE GENOMIC DNA]</scope>
    <source>
        <strain evidence="9">cv. DH200-94</strain>
    </source>
</reference>
<dbReference type="PANTHER" id="PTHR15898">
    <property type="entry name" value="BIFUNCTIONAL APOPTOSIS REGULATOR"/>
    <property type="match status" value="1"/>
</dbReference>
<dbReference type="FunFam" id="3.30.60.90:FF:000014">
    <property type="entry name" value="E3 ubiquitin-protein ligase PRT1"/>
    <property type="match status" value="1"/>
</dbReference>
<dbReference type="GO" id="GO:0061630">
    <property type="term" value="F:ubiquitin protein ligase activity"/>
    <property type="evidence" value="ECO:0007669"/>
    <property type="project" value="TreeGrafter"/>
</dbReference>
<evidence type="ECO:0000313" key="9">
    <source>
        <dbReference type="Proteomes" id="UP000295252"/>
    </source>
</evidence>
<dbReference type="SMART" id="SM00184">
    <property type="entry name" value="RING"/>
    <property type="match status" value="2"/>
</dbReference>
<dbReference type="PANTHER" id="PTHR15898:SF13">
    <property type="entry name" value="BIFUNCTIONAL APOPTOSIS REGULATOR"/>
    <property type="match status" value="1"/>
</dbReference>
<dbReference type="AlphaFoldDB" id="A0A068U6D2"/>
<feature type="compositionally biased region" description="Polar residues" evidence="5">
    <location>
        <begin position="138"/>
        <end position="152"/>
    </location>
</feature>
<dbReference type="Pfam" id="PF13920">
    <property type="entry name" value="zf-C3HC4_3"/>
    <property type="match status" value="1"/>
</dbReference>
<dbReference type="STRING" id="49390.A0A068U6D2"/>
<dbReference type="Proteomes" id="UP000295252">
    <property type="component" value="Chromosome I"/>
</dbReference>
<dbReference type="InterPro" id="IPR013083">
    <property type="entry name" value="Znf_RING/FYVE/PHD"/>
</dbReference>
<dbReference type="Gene3D" id="3.30.60.90">
    <property type="match status" value="1"/>
</dbReference>
<dbReference type="PROSITE" id="PS00518">
    <property type="entry name" value="ZF_RING_1"/>
    <property type="match status" value="1"/>
</dbReference>
<accession>A0A068U6D2</accession>
<dbReference type="PROSITE" id="PS50135">
    <property type="entry name" value="ZF_ZZ_2"/>
    <property type="match status" value="1"/>
</dbReference>
<evidence type="ECO:0008006" key="10">
    <source>
        <dbReference type="Google" id="ProtNLM"/>
    </source>
</evidence>
<dbReference type="FunFam" id="3.30.40.10:FF:000489">
    <property type="entry name" value="E3 ubiquitin-protein ligase PRT1"/>
    <property type="match status" value="1"/>
</dbReference>
<evidence type="ECO:0000256" key="2">
    <source>
        <dbReference type="ARBA" id="ARBA00022771"/>
    </source>
</evidence>
<dbReference type="FunCoup" id="A0A068U6D2">
    <property type="interactions" value="577"/>
</dbReference>
<dbReference type="InterPro" id="IPR000433">
    <property type="entry name" value="Znf_ZZ"/>
</dbReference>
<dbReference type="PhylomeDB" id="A0A068U6D2"/>
<dbReference type="EMBL" id="HG739095">
    <property type="protein sequence ID" value="CDP03867.1"/>
    <property type="molecule type" value="Genomic_DNA"/>
</dbReference>
<dbReference type="PROSITE" id="PS50089">
    <property type="entry name" value="ZF_RING_2"/>
    <property type="match status" value="2"/>
</dbReference>
<dbReference type="Pfam" id="PF13445">
    <property type="entry name" value="zf-RING_UBOX"/>
    <property type="match status" value="1"/>
</dbReference>
<proteinExistence type="predicted"/>
<keyword evidence="3" id="KW-0862">Zinc</keyword>
<evidence type="ECO:0000313" key="8">
    <source>
        <dbReference type="EMBL" id="CDP03867.1"/>
    </source>
</evidence>
<dbReference type="Gene3D" id="3.30.40.10">
    <property type="entry name" value="Zinc/RING finger domain, C3HC4 (zinc finger)"/>
    <property type="match status" value="2"/>
</dbReference>
<keyword evidence="9" id="KW-1185">Reference proteome</keyword>
<protein>
    <recommendedName>
        <fullName evidence="10">RING-type domain-containing protein</fullName>
    </recommendedName>
</protein>
<dbReference type="GO" id="GO:0008270">
    <property type="term" value="F:zinc ion binding"/>
    <property type="evidence" value="ECO:0007669"/>
    <property type="project" value="UniProtKB-KW"/>
</dbReference>
<keyword evidence="2 4" id="KW-0863">Zinc-finger</keyword>
<feature type="compositionally biased region" description="Acidic residues" evidence="5">
    <location>
        <begin position="445"/>
        <end position="454"/>
    </location>
</feature>
<dbReference type="CDD" id="cd02338">
    <property type="entry name" value="ZZ_PCMF_like"/>
    <property type="match status" value="1"/>
</dbReference>
<dbReference type="InterPro" id="IPR001841">
    <property type="entry name" value="Znf_RING"/>
</dbReference>
<name>A0A068U6D2_COFCA</name>
<keyword evidence="1" id="KW-0479">Metal-binding</keyword>
<evidence type="ECO:0000259" key="7">
    <source>
        <dbReference type="PROSITE" id="PS50135"/>
    </source>
</evidence>
<feature type="domain" description="ZZ-type" evidence="7">
    <location>
        <begin position="328"/>
        <end position="392"/>
    </location>
</feature>
<gene>
    <name evidence="8" type="ORF">GSCOC_T00016364001</name>
</gene>
<dbReference type="Gramene" id="CDP03867">
    <property type="protein sequence ID" value="CDP03867"/>
    <property type="gene ID" value="GSCOC_T00016364001"/>
</dbReference>